<dbReference type="Gene3D" id="3.40.30.10">
    <property type="entry name" value="Glutaredoxin"/>
    <property type="match status" value="1"/>
</dbReference>
<dbReference type="InterPro" id="IPR027944">
    <property type="entry name" value="SEO_C"/>
</dbReference>
<accession>B9RMT3</accession>
<evidence type="ECO:0000313" key="4">
    <source>
        <dbReference type="Proteomes" id="UP000008311"/>
    </source>
</evidence>
<dbReference type="InterPro" id="IPR027942">
    <property type="entry name" value="SEO_N"/>
</dbReference>
<dbReference type="PANTHER" id="PTHR33232:SF11">
    <property type="entry name" value="PROTEIN SIEVE ELEMENT OCCLUSION C"/>
    <property type="match status" value="1"/>
</dbReference>
<dbReference type="InterPro" id="IPR039299">
    <property type="entry name" value="SEOA"/>
</dbReference>
<organism evidence="3 4">
    <name type="scientific">Ricinus communis</name>
    <name type="common">Castor bean</name>
    <dbReference type="NCBI Taxonomy" id="3988"/>
    <lineage>
        <taxon>Eukaryota</taxon>
        <taxon>Viridiplantae</taxon>
        <taxon>Streptophyta</taxon>
        <taxon>Embryophyta</taxon>
        <taxon>Tracheophyta</taxon>
        <taxon>Spermatophyta</taxon>
        <taxon>Magnoliopsida</taxon>
        <taxon>eudicotyledons</taxon>
        <taxon>Gunneridae</taxon>
        <taxon>Pentapetalae</taxon>
        <taxon>rosids</taxon>
        <taxon>fabids</taxon>
        <taxon>Malpighiales</taxon>
        <taxon>Euphorbiaceae</taxon>
        <taxon>Acalyphoideae</taxon>
        <taxon>Acalypheae</taxon>
        <taxon>Ricinus</taxon>
    </lineage>
</organism>
<evidence type="ECO:0000259" key="2">
    <source>
        <dbReference type="Pfam" id="PF14577"/>
    </source>
</evidence>
<evidence type="ECO:0000313" key="3">
    <source>
        <dbReference type="EMBL" id="EEF47606.1"/>
    </source>
</evidence>
<feature type="domain" description="Sieve element occlusion C-terminal" evidence="2">
    <location>
        <begin position="377"/>
        <end position="602"/>
    </location>
</feature>
<protein>
    <recommendedName>
        <fullName evidence="5">Protein SIEVE ELEMENT OCCLUSION C</fullName>
    </recommendedName>
</protein>
<dbReference type="STRING" id="3988.B9RMT3"/>
<keyword evidence="4" id="KW-1185">Reference proteome</keyword>
<proteinExistence type="predicted"/>
<dbReference type="eggNOG" id="ENOG502QQNR">
    <property type="taxonomic scope" value="Eukaryota"/>
</dbReference>
<dbReference type="InParanoid" id="B9RMT3"/>
<evidence type="ECO:0000259" key="1">
    <source>
        <dbReference type="Pfam" id="PF14576"/>
    </source>
</evidence>
<name>B9RMT3_RICCO</name>
<dbReference type="AlphaFoldDB" id="B9RMT3"/>
<dbReference type="Proteomes" id="UP000008311">
    <property type="component" value="Unassembled WGS sequence"/>
</dbReference>
<dbReference type="GO" id="GO:0010088">
    <property type="term" value="P:phloem development"/>
    <property type="evidence" value="ECO:0007669"/>
    <property type="project" value="InterPro"/>
</dbReference>
<sequence>MNFFRNDPFSLHSSSSPSEEDILIKKITLTHDPDGRHLDSEQLLRAMQNVMCYTAASEVSSFQIDGIADNDVSNIEVVGAQESLSQIISKLSCEMLCKSSREVDMHARTMILFDLLGNYRWDAKVVLVLAAFATSYGRLWLIMQLYPHNPLAVSVAMLKQLPNDLSMFKPRFKALSLLVKTMVDVTKCIIKFEGLPFRHVKLDDEAMAITKSYIYISSYWVKRSTLACSFQITDLDMKPEQIGMSELKDKVVILLVSSPELLPLEEVFLLIHQTYDQPQHKKLEDSYEIVWVPISISGTWTDAEAERFNILCNSLPWYSIWRPWLLHSAVVNYIKQEWNFKDDPLMVVLDPRGMVTNSNAIDMVSIWGAKAFPFSSSREEQLWEEESWSLQFLVDDIDPLLTRWVEEDRNICIYGSDNLDWIREFNAKFETIRSSDVQLEMVYVGNKNLTELVRHTLAIIEKETHSSSLSFTKLQFFWLRLESMRRSKLRMGESISSEHIQKGVAALLDSTDEGWAVIGRGNTTDIVKVEGREMIECLNKFSEWGDNVAKLGFLGALRTALEPPSTLEPCNHIKILPYAEGLVEKIVACDKCKRPVKKYILYE</sequence>
<reference evidence="4" key="1">
    <citation type="journal article" date="2010" name="Nat. Biotechnol.">
        <title>Draft genome sequence of the oilseed species Ricinus communis.</title>
        <authorList>
            <person name="Chan A.P."/>
            <person name="Crabtree J."/>
            <person name="Zhao Q."/>
            <person name="Lorenzi H."/>
            <person name="Orvis J."/>
            <person name="Puiu D."/>
            <person name="Melake-Berhan A."/>
            <person name="Jones K.M."/>
            <person name="Redman J."/>
            <person name="Chen G."/>
            <person name="Cahoon E.B."/>
            <person name="Gedil M."/>
            <person name="Stanke M."/>
            <person name="Haas B.J."/>
            <person name="Wortman J.R."/>
            <person name="Fraser-Liggett C.M."/>
            <person name="Ravel J."/>
            <person name="Rabinowicz P.D."/>
        </authorList>
    </citation>
    <scope>NUCLEOTIDE SEQUENCE [LARGE SCALE GENOMIC DNA]</scope>
    <source>
        <strain evidence="4">cv. Hale</strain>
    </source>
</reference>
<dbReference type="Pfam" id="PF14577">
    <property type="entry name" value="SEO_C"/>
    <property type="match status" value="1"/>
</dbReference>
<dbReference type="EMBL" id="EQ973789">
    <property type="protein sequence ID" value="EEF47606.1"/>
    <property type="molecule type" value="Genomic_DNA"/>
</dbReference>
<dbReference type="PANTHER" id="PTHR33232">
    <property type="entry name" value="PROTEIN SIEVE ELEMENT OCCLUSION B-LIKE"/>
    <property type="match status" value="1"/>
</dbReference>
<evidence type="ECO:0008006" key="5">
    <source>
        <dbReference type="Google" id="ProtNLM"/>
    </source>
</evidence>
<feature type="domain" description="Sieve element occlusion N-terminal" evidence="1">
    <location>
        <begin position="18"/>
        <end position="245"/>
    </location>
</feature>
<gene>
    <name evidence="3" type="ORF">RCOM_1083580</name>
</gene>
<dbReference type="Pfam" id="PF14576">
    <property type="entry name" value="SEO_N"/>
    <property type="match status" value="1"/>
</dbReference>